<dbReference type="RefSeq" id="XP_016756780.1">
    <property type="nucleotide sequence ID" value="XM_016910067.1"/>
</dbReference>
<evidence type="ECO:0000256" key="1">
    <source>
        <dbReference type="SAM" id="MobiDB-lite"/>
    </source>
</evidence>
<feature type="compositionally biased region" description="Low complexity" evidence="1">
    <location>
        <begin position="52"/>
        <end position="82"/>
    </location>
</feature>
<feature type="region of interest" description="Disordered" evidence="1">
    <location>
        <begin position="44"/>
        <end position="82"/>
    </location>
</feature>
<evidence type="ECO:0000313" key="3">
    <source>
        <dbReference type="EMBL" id="EMF08659.1"/>
    </source>
</evidence>
<organism evidence="3 4">
    <name type="scientific">Sphaerulina musiva (strain SO2202)</name>
    <name type="common">Poplar stem canker fungus</name>
    <name type="synonym">Septoria musiva</name>
    <dbReference type="NCBI Taxonomy" id="692275"/>
    <lineage>
        <taxon>Eukaryota</taxon>
        <taxon>Fungi</taxon>
        <taxon>Dikarya</taxon>
        <taxon>Ascomycota</taxon>
        <taxon>Pezizomycotina</taxon>
        <taxon>Dothideomycetes</taxon>
        <taxon>Dothideomycetidae</taxon>
        <taxon>Mycosphaerellales</taxon>
        <taxon>Mycosphaerellaceae</taxon>
        <taxon>Sphaerulina</taxon>
    </lineage>
</organism>
<dbReference type="EMBL" id="KB456271">
    <property type="protein sequence ID" value="EMF08659.1"/>
    <property type="molecule type" value="Genomic_DNA"/>
</dbReference>
<gene>
    <name evidence="3" type="ORF">SEPMUDRAFT_74506</name>
</gene>
<dbReference type="PROSITE" id="PS51820">
    <property type="entry name" value="PA14"/>
    <property type="match status" value="1"/>
</dbReference>
<dbReference type="Gene3D" id="2.60.120.1560">
    <property type="match status" value="1"/>
</dbReference>
<dbReference type="Proteomes" id="UP000016931">
    <property type="component" value="Unassembled WGS sequence"/>
</dbReference>
<dbReference type="HOGENOM" id="CLU_030583_3_0_1"/>
<dbReference type="InterPro" id="IPR037524">
    <property type="entry name" value="PA14/GLEYA"/>
</dbReference>
<proteinExistence type="predicted"/>
<sequence>MSSDPSGISTSQISTSGGGSTSTSSLVVITSNTLSAVPTITATSEAVTSGDSATSTSTIETTPTDSGTTSDAATSGDSSTSTSSLVVITSNTLSAIPTFPATSISTIETTPGDTGTTSEATISSELSAIPTLPTTIETTPTDSSTSSATTTSSGLSTDSSIVSTTRTINLTTNVTTASTVTTTRCPPPTTCGNQGVAFAVYANVNGNNQGGSDPYSEFVPQQYKTRAPECTGVTTGVGGINYATNANSLTIYSQCTRSSSALFALNHQGYIYAVLSGTYSFVVSNADDWVGIWIGPKAYSGWLRSNVDASVAYGFGSATYNTTFVAGQYYALRIMFAQAQGDAAFAMRVTAPDGTVFLGAGVASSAYLVQYSCDGVTAPRFPAFGSQT</sequence>
<dbReference type="AlphaFoldDB" id="M3AT14"/>
<feature type="compositionally biased region" description="Low complexity" evidence="1">
    <location>
        <begin position="131"/>
        <end position="160"/>
    </location>
</feature>
<dbReference type="InterPro" id="IPR018871">
    <property type="entry name" value="GLEYA_adhesin_domain"/>
</dbReference>
<dbReference type="STRING" id="692275.M3AT14"/>
<feature type="region of interest" description="Disordered" evidence="1">
    <location>
        <begin position="125"/>
        <end position="160"/>
    </location>
</feature>
<dbReference type="GeneID" id="27907204"/>
<evidence type="ECO:0000259" key="2">
    <source>
        <dbReference type="PROSITE" id="PS51820"/>
    </source>
</evidence>
<dbReference type="OrthoDB" id="4388755at2759"/>
<name>M3AT14_SPHMS</name>
<feature type="domain" description="PA14" evidence="2">
    <location>
        <begin position="191"/>
        <end position="364"/>
    </location>
</feature>
<feature type="region of interest" description="Disordered" evidence="1">
    <location>
        <begin position="1"/>
        <end position="24"/>
    </location>
</feature>
<dbReference type="eggNOG" id="ENOG502SQPX">
    <property type="taxonomic scope" value="Eukaryota"/>
</dbReference>
<keyword evidence="4" id="KW-1185">Reference proteome</keyword>
<reference evidence="3 4" key="1">
    <citation type="journal article" date="2012" name="PLoS Pathog.">
        <title>Diverse lifestyles and strategies of plant pathogenesis encoded in the genomes of eighteen Dothideomycetes fungi.</title>
        <authorList>
            <person name="Ohm R.A."/>
            <person name="Feau N."/>
            <person name="Henrissat B."/>
            <person name="Schoch C.L."/>
            <person name="Horwitz B.A."/>
            <person name="Barry K.W."/>
            <person name="Condon B.J."/>
            <person name="Copeland A.C."/>
            <person name="Dhillon B."/>
            <person name="Glaser F."/>
            <person name="Hesse C.N."/>
            <person name="Kosti I."/>
            <person name="LaButti K."/>
            <person name="Lindquist E.A."/>
            <person name="Lucas S."/>
            <person name="Salamov A.A."/>
            <person name="Bradshaw R.E."/>
            <person name="Ciuffetti L."/>
            <person name="Hamelin R.C."/>
            <person name="Kema G.H.J."/>
            <person name="Lawrence C."/>
            <person name="Scott J.A."/>
            <person name="Spatafora J.W."/>
            <person name="Turgeon B.G."/>
            <person name="de Wit P.J.G.M."/>
            <person name="Zhong S."/>
            <person name="Goodwin S.B."/>
            <person name="Grigoriev I.V."/>
        </authorList>
    </citation>
    <scope>NUCLEOTIDE SEQUENCE [LARGE SCALE GENOMIC DNA]</scope>
    <source>
        <strain evidence="3 4">SO2202</strain>
    </source>
</reference>
<accession>M3AT14</accession>
<dbReference type="Pfam" id="PF10528">
    <property type="entry name" value="GLEYA"/>
    <property type="match status" value="1"/>
</dbReference>
<evidence type="ECO:0000313" key="4">
    <source>
        <dbReference type="Proteomes" id="UP000016931"/>
    </source>
</evidence>
<protein>
    <recommendedName>
        <fullName evidence="2">PA14 domain-containing protein</fullName>
    </recommendedName>
</protein>
<dbReference type="OMA" id="VLAGPCK"/>